<dbReference type="AlphaFoldDB" id="A0A4U5NXY5"/>
<dbReference type="Proteomes" id="UP000298663">
    <property type="component" value="Unassembled WGS sequence"/>
</dbReference>
<proteinExistence type="predicted"/>
<reference evidence="1 2" key="1">
    <citation type="journal article" date="2015" name="Genome Biol.">
        <title>Comparative genomics of Steinernema reveals deeply conserved gene regulatory networks.</title>
        <authorList>
            <person name="Dillman A.R."/>
            <person name="Macchietto M."/>
            <person name="Porter C.F."/>
            <person name="Rogers A."/>
            <person name="Williams B."/>
            <person name="Antoshechkin I."/>
            <person name="Lee M.M."/>
            <person name="Goodwin Z."/>
            <person name="Lu X."/>
            <person name="Lewis E.E."/>
            <person name="Goodrich-Blair H."/>
            <person name="Stock S.P."/>
            <person name="Adams B.J."/>
            <person name="Sternberg P.W."/>
            <person name="Mortazavi A."/>
        </authorList>
    </citation>
    <scope>NUCLEOTIDE SEQUENCE [LARGE SCALE GENOMIC DNA]</scope>
    <source>
        <strain evidence="1 2">ALL</strain>
    </source>
</reference>
<sequence length="85" mass="9577">MSSRMRRKFCNDAANGDVVDAGDGRRGGRQCQNGQKIEIISRGGGEEEERQWRGWRRRAFMMSGCDDDEEEGVRSHSIGLHAHPS</sequence>
<accession>A0A4U5NXY5</accession>
<organism evidence="1 2">
    <name type="scientific">Steinernema carpocapsae</name>
    <name type="common">Entomopathogenic nematode</name>
    <dbReference type="NCBI Taxonomy" id="34508"/>
    <lineage>
        <taxon>Eukaryota</taxon>
        <taxon>Metazoa</taxon>
        <taxon>Ecdysozoa</taxon>
        <taxon>Nematoda</taxon>
        <taxon>Chromadorea</taxon>
        <taxon>Rhabditida</taxon>
        <taxon>Tylenchina</taxon>
        <taxon>Panagrolaimomorpha</taxon>
        <taxon>Strongyloidoidea</taxon>
        <taxon>Steinernematidae</taxon>
        <taxon>Steinernema</taxon>
    </lineage>
</organism>
<evidence type="ECO:0000313" key="2">
    <source>
        <dbReference type="Proteomes" id="UP000298663"/>
    </source>
</evidence>
<dbReference type="EMBL" id="AZBU02000003">
    <property type="protein sequence ID" value="TKR88428.1"/>
    <property type="molecule type" value="Genomic_DNA"/>
</dbReference>
<name>A0A4U5NXY5_STECR</name>
<gene>
    <name evidence="1" type="ORF">L596_012679</name>
</gene>
<keyword evidence="2" id="KW-1185">Reference proteome</keyword>
<comment type="caution">
    <text evidence="1">The sequence shown here is derived from an EMBL/GenBank/DDBJ whole genome shotgun (WGS) entry which is preliminary data.</text>
</comment>
<evidence type="ECO:0000313" key="1">
    <source>
        <dbReference type="EMBL" id="TKR88428.1"/>
    </source>
</evidence>
<protein>
    <submittedName>
        <fullName evidence="1">Uncharacterized protein</fullName>
    </submittedName>
</protein>
<reference evidence="1 2" key="2">
    <citation type="journal article" date="2019" name="G3 (Bethesda)">
        <title>Hybrid Assembly of the Genome of the Entomopathogenic Nematode Steinernema carpocapsae Identifies the X-Chromosome.</title>
        <authorList>
            <person name="Serra L."/>
            <person name="Macchietto M."/>
            <person name="Macias-Munoz A."/>
            <person name="McGill C.J."/>
            <person name="Rodriguez I.M."/>
            <person name="Rodriguez B."/>
            <person name="Murad R."/>
            <person name="Mortazavi A."/>
        </authorList>
    </citation>
    <scope>NUCLEOTIDE SEQUENCE [LARGE SCALE GENOMIC DNA]</scope>
    <source>
        <strain evidence="1 2">ALL</strain>
    </source>
</reference>